<keyword evidence="2 7" id="KW-0812">Transmembrane</keyword>
<name>A0ABQ9JD37_9CUCU</name>
<proteinExistence type="inferred from homology"/>
<sequence>MMDKTPGVQQTLPSMATYPGMSLRGEVRESISLDEDDLSDVEDEVFIRDGKNGYKLAEELNVKRPLMAPRRKHGKPDLGSRLKNKPPCRAFCRPCCYILAALTVLIGLIILVVILVSMYPLPLDRLRDWIIRKSTKEQSRLKLLPCSNVFITEVWSMNLPILTTDSPVRTLDVNGDGMEDILFGFGTGDNSNVLPPGTFCPMFMGVPPPCEGGVIALNGANGDIIWRNWLNDSIFGLHCTADINGDAQNDCLAVGVAGTIIMINTKNGSTIWRKNTGKLNVYVANFIPDHDNDSISDILASHSSLNDQSSGHIILISGRNGQEIRSIEMPNGAKTFYMPQILFKNNSSFVLFGTGTPSAGGNLSSVPLNDIVSGILSNETKVLYTDKYKGMLTQSVLVDITGDSIPDIVTAMYNSTVVAIDGKTFEQIWNYTVTGPKSETNVVPTPGYFNLDNVTDFLVMYQKYDDILNYNYTQTFVIDGKTGESIYSPISGSLITQMGGMTLSMDSYGYDMFLFWTGNALPLICLKKVQVPKVSVNSNGFYDECRIRFNMTRFLRLNAMDQFAQPPGYAFTTHVISHVNEEFNNTKSTMKRVREYYLSHPKFQIDPPGQTELDENYNLKPVPISIKKYGASSFRHKDARTGIIKDYMAPPAANSQAVDQDPQIDQDYDWPQGQNMMGNLDEMESEFNYPIDDTIPYNQKRLLIDENHLSNNRDPRSKEKKMSSSKMPENEQVKNEKPTSSKKKNLSDKKYGVYDYKNIRLARNRLLHDVNNLPTDILKDTFLKNRETWLRKSKFEQRDVNSHKEKSNDDDEVQKVLEEGREALQQNHSLSLWDLESEKEMQDWESGSYRGKRDASYNLESVTKITSVGAILNQPKNLTNNTASIDNTVDIVFITYWQPGILEEEDMLRRDIQDCINDKTEQKSEGTPKPWLSENHRQRTKSPVQKGVSGGTGQPETDFPHFNQLHQLRLGQMTVYRLRIKCECRAADKNREVRQVFTERSAKLACIFGEVRRWGIFHQGRLKFRCGLGNFGQSITIHNKAYQNGSPSNVSRSTLCLLIDYPSSVQGSN</sequence>
<dbReference type="SUPFAM" id="SSF50998">
    <property type="entry name" value="Quinoprotein alcohol dehydrogenase-like"/>
    <property type="match status" value="1"/>
</dbReference>
<keyword evidence="10" id="KW-1185">Reference proteome</keyword>
<dbReference type="Gene3D" id="2.130.10.10">
    <property type="entry name" value="YVTN repeat-like/Quinoprotein amine dehydrogenase"/>
    <property type="match status" value="1"/>
</dbReference>
<evidence type="ECO:0000256" key="2">
    <source>
        <dbReference type="ARBA" id="ARBA00022692"/>
    </source>
</evidence>
<feature type="domain" description="FAM234A/B beta-propeller" evidence="8">
    <location>
        <begin position="170"/>
        <end position="516"/>
    </location>
</feature>
<evidence type="ECO:0000256" key="5">
    <source>
        <dbReference type="ARBA" id="ARBA00025791"/>
    </source>
</evidence>
<dbReference type="PANTHER" id="PTHR21419">
    <property type="match status" value="1"/>
</dbReference>
<keyword evidence="3 7" id="KW-1133">Transmembrane helix</keyword>
<evidence type="ECO:0000256" key="4">
    <source>
        <dbReference type="ARBA" id="ARBA00023136"/>
    </source>
</evidence>
<evidence type="ECO:0000256" key="7">
    <source>
        <dbReference type="SAM" id="Phobius"/>
    </source>
</evidence>
<dbReference type="InterPro" id="IPR055409">
    <property type="entry name" value="Beta-prop_FAM234A_B"/>
</dbReference>
<evidence type="ECO:0000256" key="1">
    <source>
        <dbReference type="ARBA" id="ARBA00004167"/>
    </source>
</evidence>
<feature type="region of interest" description="Disordered" evidence="6">
    <location>
        <begin position="653"/>
        <end position="676"/>
    </location>
</feature>
<protein>
    <recommendedName>
        <fullName evidence="8">FAM234A/B beta-propeller domain-containing protein</fullName>
    </recommendedName>
</protein>
<reference evidence="9" key="1">
    <citation type="journal article" date="2023" name="Insect Mol. Biol.">
        <title>Genome sequencing provides insights into the evolution of gene families encoding plant cell wall-degrading enzymes in longhorned beetles.</title>
        <authorList>
            <person name="Shin N.R."/>
            <person name="Okamura Y."/>
            <person name="Kirsch R."/>
            <person name="Pauchet Y."/>
        </authorList>
    </citation>
    <scope>NUCLEOTIDE SEQUENCE</scope>
    <source>
        <strain evidence="9">MMC_N1</strain>
    </source>
</reference>
<dbReference type="InterPro" id="IPR045232">
    <property type="entry name" value="FAM234"/>
</dbReference>
<comment type="similarity">
    <text evidence="5">Belongs to the FAM234 family.</text>
</comment>
<feature type="region of interest" description="Disordered" evidence="6">
    <location>
        <begin position="706"/>
        <end position="748"/>
    </location>
</feature>
<dbReference type="InterPro" id="IPR015943">
    <property type="entry name" value="WD40/YVTN_repeat-like_dom_sf"/>
</dbReference>
<keyword evidence="4 7" id="KW-0472">Membrane</keyword>
<evidence type="ECO:0000259" key="8">
    <source>
        <dbReference type="Pfam" id="PF23727"/>
    </source>
</evidence>
<evidence type="ECO:0000256" key="3">
    <source>
        <dbReference type="ARBA" id="ARBA00022989"/>
    </source>
</evidence>
<organism evidence="9 10">
    <name type="scientific">Molorchus minor</name>
    <dbReference type="NCBI Taxonomy" id="1323400"/>
    <lineage>
        <taxon>Eukaryota</taxon>
        <taxon>Metazoa</taxon>
        <taxon>Ecdysozoa</taxon>
        <taxon>Arthropoda</taxon>
        <taxon>Hexapoda</taxon>
        <taxon>Insecta</taxon>
        <taxon>Pterygota</taxon>
        <taxon>Neoptera</taxon>
        <taxon>Endopterygota</taxon>
        <taxon>Coleoptera</taxon>
        <taxon>Polyphaga</taxon>
        <taxon>Cucujiformia</taxon>
        <taxon>Chrysomeloidea</taxon>
        <taxon>Cerambycidae</taxon>
        <taxon>Lamiinae</taxon>
        <taxon>Monochamini</taxon>
        <taxon>Molorchus</taxon>
    </lineage>
</organism>
<accession>A0ABQ9JD37</accession>
<comment type="subcellular location">
    <subcellularLocation>
        <location evidence="1">Membrane</location>
        <topology evidence="1">Single-pass membrane protein</topology>
    </subcellularLocation>
</comment>
<feature type="transmembrane region" description="Helical" evidence="7">
    <location>
        <begin position="97"/>
        <end position="121"/>
    </location>
</feature>
<evidence type="ECO:0000256" key="6">
    <source>
        <dbReference type="SAM" id="MobiDB-lite"/>
    </source>
</evidence>
<evidence type="ECO:0000313" key="10">
    <source>
        <dbReference type="Proteomes" id="UP001162164"/>
    </source>
</evidence>
<dbReference type="PANTHER" id="PTHR21419:SF30">
    <property type="entry name" value="IG-LIKE DOMAIN-CONTAINING PROTEIN"/>
    <property type="match status" value="1"/>
</dbReference>
<gene>
    <name evidence="9" type="ORF">NQ317_010634</name>
</gene>
<evidence type="ECO:0000313" key="9">
    <source>
        <dbReference type="EMBL" id="KAJ8975519.1"/>
    </source>
</evidence>
<dbReference type="EMBL" id="JAPWTJ010000811">
    <property type="protein sequence ID" value="KAJ8975519.1"/>
    <property type="molecule type" value="Genomic_DNA"/>
</dbReference>
<dbReference type="Proteomes" id="UP001162164">
    <property type="component" value="Unassembled WGS sequence"/>
</dbReference>
<dbReference type="Pfam" id="PF23727">
    <property type="entry name" value="Beta-prop_FAM234A_B"/>
    <property type="match status" value="1"/>
</dbReference>
<dbReference type="InterPro" id="IPR011047">
    <property type="entry name" value="Quinoprotein_ADH-like_sf"/>
</dbReference>
<feature type="region of interest" description="Disordered" evidence="6">
    <location>
        <begin position="919"/>
        <end position="956"/>
    </location>
</feature>
<comment type="caution">
    <text evidence="9">The sequence shown here is derived from an EMBL/GenBank/DDBJ whole genome shotgun (WGS) entry which is preliminary data.</text>
</comment>